<keyword evidence="9" id="KW-1185">Reference proteome</keyword>
<dbReference type="PANTHER" id="PTHR37164:SF1">
    <property type="entry name" value="BACTERIOHEMERYTHRIN"/>
    <property type="match status" value="1"/>
</dbReference>
<keyword evidence="4" id="KW-0408">Iron</keyword>
<evidence type="ECO:0000256" key="4">
    <source>
        <dbReference type="ARBA" id="ARBA00023004"/>
    </source>
</evidence>
<evidence type="ECO:0000313" key="9">
    <source>
        <dbReference type="Proteomes" id="UP000321317"/>
    </source>
</evidence>
<feature type="domain" description="Hemerythrin-like" evidence="5">
    <location>
        <begin position="17"/>
        <end position="124"/>
    </location>
</feature>
<evidence type="ECO:0000313" key="8">
    <source>
        <dbReference type="Proteomes" id="UP000306813"/>
    </source>
</evidence>
<dbReference type="NCBIfam" id="TIGR02481">
    <property type="entry name" value="hemeryth_dom"/>
    <property type="match status" value="1"/>
</dbReference>
<dbReference type="PROSITE" id="PS00550">
    <property type="entry name" value="HEMERYTHRINS"/>
    <property type="match status" value="1"/>
</dbReference>
<dbReference type="PANTHER" id="PTHR37164">
    <property type="entry name" value="BACTERIOHEMERYTHRIN"/>
    <property type="match status" value="1"/>
</dbReference>
<dbReference type="InterPro" id="IPR016131">
    <property type="entry name" value="Haemerythrin_Fe_BS"/>
</dbReference>
<reference evidence="6 8" key="1">
    <citation type="submission" date="2019-05" db="EMBL/GenBank/DDBJ databases">
        <title>Draft genomes of eight strains of Campylobacter helveticus isolated from cats and a dog in New Zealand.</title>
        <authorList>
            <person name="Bojanic K."/>
            <person name="Midwinter A.C."/>
            <person name="Biggs P.J."/>
            <person name="Acke E."/>
            <person name="Cornelius A.J."/>
            <person name="Marshall J.C."/>
        </authorList>
    </citation>
    <scope>NUCLEOTIDE SEQUENCE [LARGE SCALE GENOMIC DNA]</scope>
    <source>
        <strain evidence="6 8">ACP123b</strain>
    </source>
</reference>
<evidence type="ECO:0000313" key="7">
    <source>
        <dbReference type="EMBL" id="TXK60880.1"/>
    </source>
</evidence>
<proteinExistence type="inferred from homology"/>
<dbReference type="InterPro" id="IPR035938">
    <property type="entry name" value="Hemerythrin-like_sf"/>
</dbReference>
<evidence type="ECO:0000313" key="6">
    <source>
        <dbReference type="EMBL" id="TNB56706.1"/>
    </source>
</evidence>
<dbReference type="SUPFAM" id="SSF47188">
    <property type="entry name" value="Hemerythrin-like"/>
    <property type="match status" value="1"/>
</dbReference>
<evidence type="ECO:0000259" key="5">
    <source>
        <dbReference type="Pfam" id="PF01814"/>
    </source>
</evidence>
<dbReference type="AlphaFoldDB" id="A0AAX2UIK8"/>
<comment type="caution">
    <text evidence="6">The sequence shown here is derived from an EMBL/GenBank/DDBJ whole genome shotgun (WGS) entry which is preliminary data.</text>
</comment>
<protein>
    <submittedName>
        <fullName evidence="6">Bacteriohemerythrin</fullName>
    </submittedName>
</protein>
<dbReference type="GO" id="GO:0046872">
    <property type="term" value="F:metal ion binding"/>
    <property type="evidence" value="ECO:0007669"/>
    <property type="project" value="UniProtKB-KW"/>
</dbReference>
<comment type="similarity">
    <text evidence="1">Belongs to the hemerythrin family.</text>
</comment>
<dbReference type="RefSeq" id="WP_082200202.1">
    <property type="nucleotide sequence ID" value="NZ_CAUWMG010000023.1"/>
</dbReference>
<keyword evidence="2" id="KW-0813">Transport</keyword>
<evidence type="ECO:0000256" key="1">
    <source>
        <dbReference type="ARBA" id="ARBA00010587"/>
    </source>
</evidence>
<dbReference type="Gene3D" id="1.20.120.50">
    <property type="entry name" value="Hemerythrin-like"/>
    <property type="match status" value="1"/>
</dbReference>
<gene>
    <name evidence="6" type="ORF">FDW42_06775</name>
    <name evidence="7" type="ORF">FVD16_00405</name>
</gene>
<organism evidence="6 8">
    <name type="scientific">Campylobacter helveticus</name>
    <dbReference type="NCBI Taxonomy" id="28898"/>
    <lineage>
        <taxon>Bacteria</taxon>
        <taxon>Pseudomonadati</taxon>
        <taxon>Campylobacterota</taxon>
        <taxon>Epsilonproteobacteria</taxon>
        <taxon>Campylobacterales</taxon>
        <taxon>Campylobacteraceae</taxon>
        <taxon>Campylobacter</taxon>
    </lineage>
</organism>
<keyword evidence="2" id="KW-0561">Oxygen transport</keyword>
<sequence length="218" mass="26197">MDKLIPTWDNKYSINDDRIDAQHKKLFALASKVENAVYGFVKRDELKEILMELFNYMKEHFANEEEYMHEISYPYLSDHRMMHKVIIDDMSYLIQHIKTTNDLKEKLYTIMSDWLLTHILRYDMMIGHWLNEQKNQESEEEAEMVEEESSEVKEPKIIKETRFIYSCPCHLTHILNYQEHLGILMHNKILKCKNCKKDLIYVTSEIVEKRIDNVSKMG</sequence>
<dbReference type="EMBL" id="VDBS01000051">
    <property type="protein sequence ID" value="TNB56706.1"/>
    <property type="molecule type" value="Genomic_DNA"/>
</dbReference>
<dbReference type="NCBIfam" id="NF033749">
    <property type="entry name" value="bact_hemeryth"/>
    <property type="match status" value="1"/>
</dbReference>
<accession>A0AAX2UIK8</accession>
<dbReference type="GeneID" id="52037170"/>
<dbReference type="Pfam" id="PF01814">
    <property type="entry name" value="Hemerythrin"/>
    <property type="match status" value="1"/>
</dbReference>
<keyword evidence="3" id="KW-0479">Metal-binding</keyword>
<dbReference type="KEGG" id="chv:CHELV3228_1265"/>
<dbReference type="Proteomes" id="UP000306813">
    <property type="component" value="Unassembled WGS sequence"/>
</dbReference>
<dbReference type="CDD" id="cd12107">
    <property type="entry name" value="Hemerythrin"/>
    <property type="match status" value="1"/>
</dbReference>
<name>A0AAX2UIK8_9BACT</name>
<dbReference type="GO" id="GO:0005344">
    <property type="term" value="F:oxygen carrier activity"/>
    <property type="evidence" value="ECO:0007669"/>
    <property type="project" value="UniProtKB-KW"/>
</dbReference>
<dbReference type="InterPro" id="IPR012312">
    <property type="entry name" value="Hemerythrin-like"/>
</dbReference>
<dbReference type="EMBL" id="VRMA01000002">
    <property type="protein sequence ID" value="TXK60880.1"/>
    <property type="molecule type" value="Genomic_DNA"/>
</dbReference>
<dbReference type="Proteomes" id="UP000321317">
    <property type="component" value="Unassembled WGS sequence"/>
</dbReference>
<reference evidence="7 9" key="2">
    <citation type="submission" date="2019-08" db="EMBL/GenBank/DDBJ databases">
        <title>Rapid identification of Enteric Bacteria from Whole Genome Sequences (WGS) using Average Nucleotide Identity (ANI).</title>
        <authorList>
            <person name="Lane C."/>
        </authorList>
    </citation>
    <scope>NUCLEOTIDE SEQUENCE [LARGE SCALE GENOMIC DNA]</scope>
    <source>
        <strain evidence="7 9">D4984</strain>
    </source>
</reference>
<dbReference type="InterPro" id="IPR050669">
    <property type="entry name" value="Hemerythrin"/>
</dbReference>
<evidence type="ECO:0000256" key="3">
    <source>
        <dbReference type="ARBA" id="ARBA00022723"/>
    </source>
</evidence>
<evidence type="ECO:0000256" key="2">
    <source>
        <dbReference type="ARBA" id="ARBA00022621"/>
    </source>
</evidence>
<dbReference type="InterPro" id="IPR012827">
    <property type="entry name" value="Hemerythrin_metal-bd"/>
</dbReference>